<organism evidence="1 2">
    <name type="scientific">Cyanobacterium stanieri (strain ATCC 29140 / PCC 7202)</name>
    <dbReference type="NCBI Taxonomy" id="292563"/>
    <lineage>
        <taxon>Bacteria</taxon>
        <taxon>Bacillati</taxon>
        <taxon>Cyanobacteriota</taxon>
        <taxon>Cyanophyceae</taxon>
        <taxon>Oscillatoriophycideae</taxon>
        <taxon>Chroococcales</taxon>
        <taxon>Geminocystaceae</taxon>
        <taxon>Cyanobacterium</taxon>
    </lineage>
</organism>
<evidence type="ECO:0000313" key="1">
    <source>
        <dbReference type="EMBL" id="AFZ46350.1"/>
    </source>
</evidence>
<dbReference type="Proteomes" id="UP000010483">
    <property type="component" value="Chromosome"/>
</dbReference>
<dbReference type="KEGG" id="csn:Cyast_0370"/>
<dbReference type="HOGENOM" id="CLU_2329051_0_0_3"/>
<dbReference type="PROSITE" id="PS51257">
    <property type="entry name" value="PROKAR_LIPOPROTEIN"/>
    <property type="match status" value="1"/>
</dbReference>
<dbReference type="STRING" id="292563.Cyast_0370"/>
<evidence type="ECO:0000313" key="2">
    <source>
        <dbReference type="Proteomes" id="UP000010483"/>
    </source>
</evidence>
<dbReference type="BioCyc" id="CSTA292563:G1353-373-MONOMER"/>
<accession>K9YIX2</accession>
<sequence length="98" mass="11146">MNLFIKWGFVLVFSFFGCFEVGATNVDRDSVSSSPRRVELKPNATEGYAQTMREPPVVEANTDTTVIILPPIRTYREMEIFLDPLSIFFFADDGMDNL</sequence>
<evidence type="ECO:0008006" key="3">
    <source>
        <dbReference type="Google" id="ProtNLM"/>
    </source>
</evidence>
<proteinExistence type="predicted"/>
<dbReference type="EMBL" id="CP003940">
    <property type="protein sequence ID" value="AFZ46350.1"/>
    <property type="molecule type" value="Genomic_DNA"/>
</dbReference>
<name>K9YIX2_CYASC</name>
<keyword evidence="2" id="KW-1185">Reference proteome</keyword>
<dbReference type="AlphaFoldDB" id="K9YIX2"/>
<protein>
    <recommendedName>
        <fullName evidence="3">Lipoprotein</fullName>
    </recommendedName>
</protein>
<gene>
    <name evidence="1" type="ordered locus">Cyast_0370</name>
</gene>
<reference evidence="2" key="1">
    <citation type="journal article" date="2013" name="Proc. Natl. Acad. Sci. U.S.A.">
        <title>Improving the coverage of the cyanobacterial phylum using diversity-driven genome sequencing.</title>
        <authorList>
            <person name="Shih P.M."/>
            <person name="Wu D."/>
            <person name="Latifi A."/>
            <person name="Axen S.D."/>
            <person name="Fewer D.P."/>
            <person name="Talla E."/>
            <person name="Calteau A."/>
            <person name="Cai F."/>
            <person name="Tandeau de Marsac N."/>
            <person name="Rippka R."/>
            <person name="Herdman M."/>
            <person name="Sivonen K."/>
            <person name="Coursin T."/>
            <person name="Laurent T."/>
            <person name="Goodwin L."/>
            <person name="Nolan M."/>
            <person name="Davenport K.W."/>
            <person name="Han C.S."/>
            <person name="Rubin E.M."/>
            <person name="Eisen J.A."/>
            <person name="Woyke T."/>
            <person name="Gugger M."/>
            <person name="Kerfeld C.A."/>
        </authorList>
    </citation>
    <scope>NUCLEOTIDE SEQUENCE [LARGE SCALE GENOMIC DNA]</scope>
    <source>
        <strain evidence="2">ATCC 29140 / PCC 7202</strain>
    </source>
</reference>